<organism evidence="3 4">
    <name type="scientific">Candidatus Gemmiger avicola</name>
    <dbReference type="NCBI Taxonomy" id="2838605"/>
    <lineage>
        <taxon>Bacteria</taxon>
        <taxon>Bacillati</taxon>
        <taxon>Bacillota</taxon>
        <taxon>Clostridia</taxon>
        <taxon>Eubacteriales</taxon>
        <taxon>Gemmiger</taxon>
    </lineage>
</organism>
<proteinExistence type="predicted"/>
<keyword evidence="1" id="KW-0238">DNA-binding</keyword>
<name>A0A9D2S295_9FIRM</name>
<protein>
    <submittedName>
        <fullName evidence="3">Helix-turn-helix transcriptional regulator</fullName>
    </submittedName>
</protein>
<reference evidence="3" key="2">
    <citation type="submission" date="2021-04" db="EMBL/GenBank/DDBJ databases">
        <authorList>
            <person name="Gilroy R."/>
        </authorList>
    </citation>
    <scope>NUCLEOTIDE SEQUENCE</scope>
    <source>
        <strain evidence="3">ChiBcec8-13705</strain>
    </source>
</reference>
<sequence>MSNLSVHLKKVRLEHNYTQRQVADGIGIAEQAYQRYEYGRTVPSALVLIALADFFNVSLDYLVGRSDDPTRH</sequence>
<evidence type="ECO:0000313" key="4">
    <source>
        <dbReference type="Proteomes" id="UP000886803"/>
    </source>
</evidence>
<dbReference type="EMBL" id="DWYG01000019">
    <property type="protein sequence ID" value="HJB41252.1"/>
    <property type="molecule type" value="Genomic_DNA"/>
</dbReference>
<evidence type="ECO:0000256" key="1">
    <source>
        <dbReference type="ARBA" id="ARBA00023125"/>
    </source>
</evidence>
<dbReference type="Gene3D" id="1.10.260.40">
    <property type="entry name" value="lambda repressor-like DNA-binding domains"/>
    <property type="match status" value="1"/>
</dbReference>
<reference evidence="3" key="1">
    <citation type="journal article" date="2021" name="PeerJ">
        <title>Extensive microbial diversity within the chicken gut microbiome revealed by metagenomics and culture.</title>
        <authorList>
            <person name="Gilroy R."/>
            <person name="Ravi A."/>
            <person name="Getino M."/>
            <person name="Pursley I."/>
            <person name="Horton D.L."/>
            <person name="Alikhan N.F."/>
            <person name="Baker D."/>
            <person name="Gharbi K."/>
            <person name="Hall N."/>
            <person name="Watson M."/>
            <person name="Adriaenssens E.M."/>
            <person name="Foster-Nyarko E."/>
            <person name="Jarju S."/>
            <person name="Secka A."/>
            <person name="Antonio M."/>
            <person name="Oren A."/>
            <person name="Chaudhuri R.R."/>
            <person name="La Ragione R."/>
            <person name="Hildebrand F."/>
            <person name="Pallen M.J."/>
        </authorList>
    </citation>
    <scope>NUCLEOTIDE SEQUENCE</scope>
    <source>
        <strain evidence="3">ChiBcec8-13705</strain>
    </source>
</reference>
<dbReference type="AlphaFoldDB" id="A0A9D2S295"/>
<dbReference type="CDD" id="cd00093">
    <property type="entry name" value="HTH_XRE"/>
    <property type="match status" value="1"/>
</dbReference>
<dbReference type="InterPro" id="IPR001387">
    <property type="entry name" value="Cro/C1-type_HTH"/>
</dbReference>
<accession>A0A9D2S295</accession>
<dbReference type="SUPFAM" id="SSF47413">
    <property type="entry name" value="lambda repressor-like DNA-binding domains"/>
    <property type="match status" value="1"/>
</dbReference>
<dbReference type="PANTHER" id="PTHR46558:SF11">
    <property type="entry name" value="HTH-TYPE TRANSCRIPTIONAL REGULATOR XRE"/>
    <property type="match status" value="1"/>
</dbReference>
<dbReference type="SMART" id="SM00530">
    <property type="entry name" value="HTH_XRE"/>
    <property type="match status" value="1"/>
</dbReference>
<dbReference type="PROSITE" id="PS50943">
    <property type="entry name" value="HTH_CROC1"/>
    <property type="match status" value="1"/>
</dbReference>
<feature type="domain" description="HTH cro/C1-type" evidence="2">
    <location>
        <begin position="8"/>
        <end position="62"/>
    </location>
</feature>
<dbReference type="Proteomes" id="UP000886803">
    <property type="component" value="Unassembled WGS sequence"/>
</dbReference>
<dbReference type="PANTHER" id="PTHR46558">
    <property type="entry name" value="TRACRIPTIONAL REGULATORY PROTEIN-RELATED-RELATED"/>
    <property type="match status" value="1"/>
</dbReference>
<dbReference type="Pfam" id="PF01381">
    <property type="entry name" value="HTH_3"/>
    <property type="match status" value="1"/>
</dbReference>
<gene>
    <name evidence="3" type="ORF">H9945_01985</name>
</gene>
<dbReference type="GO" id="GO:0003677">
    <property type="term" value="F:DNA binding"/>
    <property type="evidence" value="ECO:0007669"/>
    <property type="project" value="UniProtKB-KW"/>
</dbReference>
<evidence type="ECO:0000313" key="3">
    <source>
        <dbReference type="EMBL" id="HJB41252.1"/>
    </source>
</evidence>
<dbReference type="InterPro" id="IPR010982">
    <property type="entry name" value="Lambda_DNA-bd_dom_sf"/>
</dbReference>
<evidence type="ECO:0000259" key="2">
    <source>
        <dbReference type="PROSITE" id="PS50943"/>
    </source>
</evidence>
<comment type="caution">
    <text evidence="3">The sequence shown here is derived from an EMBL/GenBank/DDBJ whole genome shotgun (WGS) entry which is preliminary data.</text>
</comment>